<dbReference type="PANTHER" id="PTHR33884">
    <property type="entry name" value="UPF0410 PROTEIN YMGE"/>
    <property type="match status" value="1"/>
</dbReference>
<comment type="similarity">
    <text evidence="2">Belongs to the UPF0410 family.</text>
</comment>
<accession>A0A2R4XMQ3</accession>
<evidence type="ECO:0000313" key="8">
    <source>
        <dbReference type="EMBL" id="AWB35090.1"/>
    </source>
</evidence>
<evidence type="ECO:0000256" key="2">
    <source>
        <dbReference type="ARBA" id="ARBA00011006"/>
    </source>
</evidence>
<feature type="transmembrane region" description="Helical" evidence="7">
    <location>
        <begin position="29"/>
        <end position="52"/>
    </location>
</feature>
<proteinExistence type="inferred from homology"/>
<keyword evidence="5 7" id="KW-1133">Transmembrane helix</keyword>
<dbReference type="AlphaFoldDB" id="A0A2R4XMQ3"/>
<evidence type="ECO:0000256" key="7">
    <source>
        <dbReference type="SAM" id="Phobius"/>
    </source>
</evidence>
<dbReference type="KEGG" id="boz:DBV39_16645"/>
<keyword evidence="3" id="KW-1003">Cell membrane</keyword>
<evidence type="ECO:0000256" key="3">
    <source>
        <dbReference type="ARBA" id="ARBA00022475"/>
    </source>
</evidence>
<evidence type="ECO:0000313" key="9">
    <source>
        <dbReference type="Proteomes" id="UP000244571"/>
    </source>
</evidence>
<gene>
    <name evidence="8" type="ORF">DBV39_16645</name>
</gene>
<dbReference type="RefSeq" id="WP_108622500.1">
    <property type="nucleotide sequence ID" value="NZ_CP028901.1"/>
</dbReference>
<keyword evidence="9" id="KW-1185">Reference proteome</keyword>
<dbReference type="InterPro" id="IPR007341">
    <property type="entry name" value="Transgly_assoc"/>
</dbReference>
<comment type="subcellular location">
    <subcellularLocation>
        <location evidence="1">Cell membrane</location>
        <topology evidence="1">Multi-pass membrane protein</topology>
    </subcellularLocation>
</comment>
<dbReference type="GO" id="GO:0005886">
    <property type="term" value="C:plasma membrane"/>
    <property type="evidence" value="ECO:0007669"/>
    <property type="project" value="UniProtKB-SubCell"/>
</dbReference>
<keyword evidence="6 7" id="KW-0472">Membrane</keyword>
<evidence type="ECO:0000256" key="6">
    <source>
        <dbReference type="ARBA" id="ARBA00023136"/>
    </source>
</evidence>
<evidence type="ECO:0000256" key="1">
    <source>
        <dbReference type="ARBA" id="ARBA00004651"/>
    </source>
</evidence>
<evidence type="ECO:0000256" key="5">
    <source>
        <dbReference type="ARBA" id="ARBA00022989"/>
    </source>
</evidence>
<dbReference type="Proteomes" id="UP000244571">
    <property type="component" value="Chromosome"/>
</dbReference>
<dbReference type="PANTHER" id="PTHR33884:SF3">
    <property type="entry name" value="UPF0410 PROTEIN YMGE"/>
    <property type="match status" value="1"/>
</dbReference>
<dbReference type="OrthoDB" id="964123at2"/>
<sequence length="83" mass="8374">MSFIISLIIGGIVGWVASKIMSTDAQMGIIANVLIGIGGSALGFWVAGLLGVSAAGGIGRFLVSVAGAVLLIFILGKLGIFRR</sequence>
<dbReference type="EMBL" id="CP028901">
    <property type="protein sequence ID" value="AWB35090.1"/>
    <property type="molecule type" value="Genomic_DNA"/>
</dbReference>
<reference evidence="8 9" key="1">
    <citation type="submission" date="2018-04" db="EMBL/GenBank/DDBJ databases">
        <title>Bordetella sp. HZ20 isolated from seawater.</title>
        <authorList>
            <person name="Sun C."/>
        </authorList>
    </citation>
    <scope>NUCLEOTIDE SEQUENCE [LARGE SCALE GENOMIC DNA]</scope>
    <source>
        <strain evidence="8 9">HZ20</strain>
    </source>
</reference>
<name>A0A2R4XMQ3_9BURK</name>
<feature type="transmembrane region" description="Helical" evidence="7">
    <location>
        <begin position="58"/>
        <end position="80"/>
    </location>
</feature>
<organism evidence="8 9">
    <name type="scientific">Orrella marina</name>
    <dbReference type="NCBI Taxonomy" id="2163011"/>
    <lineage>
        <taxon>Bacteria</taxon>
        <taxon>Pseudomonadati</taxon>
        <taxon>Pseudomonadota</taxon>
        <taxon>Betaproteobacteria</taxon>
        <taxon>Burkholderiales</taxon>
        <taxon>Alcaligenaceae</taxon>
        <taxon>Orrella</taxon>
    </lineage>
</organism>
<protein>
    <submittedName>
        <fullName evidence="8">GlsB/YeaQ/YmgE family stress response membrane protein</fullName>
    </submittedName>
</protein>
<keyword evidence="4 7" id="KW-0812">Transmembrane</keyword>
<evidence type="ECO:0000256" key="4">
    <source>
        <dbReference type="ARBA" id="ARBA00022692"/>
    </source>
</evidence>